<evidence type="ECO:0000313" key="5">
    <source>
        <dbReference type="RefSeq" id="XP_020110340.1"/>
    </source>
</evidence>
<organism evidence="5">
    <name type="scientific">Ananas comosus</name>
    <name type="common">Pineapple</name>
    <name type="synonym">Ananas ananas</name>
    <dbReference type="NCBI Taxonomy" id="4615"/>
    <lineage>
        <taxon>Eukaryota</taxon>
        <taxon>Viridiplantae</taxon>
        <taxon>Streptophyta</taxon>
        <taxon>Embryophyta</taxon>
        <taxon>Tracheophyta</taxon>
        <taxon>Spermatophyta</taxon>
        <taxon>Magnoliopsida</taxon>
        <taxon>Liliopsida</taxon>
        <taxon>Poales</taxon>
        <taxon>Bromeliaceae</taxon>
        <taxon>Bromelioideae</taxon>
        <taxon>Ananas</taxon>
    </lineage>
</organism>
<evidence type="ECO:0000313" key="4">
    <source>
        <dbReference type="Proteomes" id="UP000515123"/>
    </source>
</evidence>
<dbReference type="GO" id="GO:0006353">
    <property type="term" value="P:DNA-templated transcription termination"/>
    <property type="evidence" value="ECO:0007669"/>
    <property type="project" value="UniProtKB-KW"/>
</dbReference>
<dbReference type="Gene3D" id="1.25.70.10">
    <property type="entry name" value="Transcription termination factor 3, mitochondrial"/>
    <property type="match status" value="1"/>
</dbReference>
<dbReference type="InterPro" id="IPR003690">
    <property type="entry name" value="MTERF"/>
</dbReference>
<keyword evidence="3" id="KW-0809">Transit peptide</keyword>
<sequence>MGLIEVQFRRTPFPSRSLSRGAALHHPQSLSTSLLSLNPNPNPPSMAVLRTLTTARSSSASSPSPSSQFLSLFLLLLRCRRFSASSPAAAAPPPTPTPFMAQYLVDRVGFPPDKALYAASRFLSGLSSPARPDAVVSFLRGSASLSPPQILRFVRCRPSILAADVPSNLLPKLSLFRSLLPGAGAGAGAAEAPSELAALVTACASAFGYSAARLARSLAFLRDLYGGDDCGVVFALRRCPRLLSNDPDRVLSLNLAAVRDLYGGGRDPLPLIKRAPVLLTSSPERIALLFRAAEEVIGVGPESDLFPDAIGAVAPLSPEAFSNRVGMLRSYGFENTDLQLLSRHSPMTFRLKDHDLKAKLDFFTGTVGFTPRDILSNNWQINFSLDGRLRPRYNLVRGLQSKGLVPQDVNFTKVFIMAVERFNQEYVHKFVTSEGSNLVRSYMSSPAFRKEMPENGSGSSHSE</sequence>
<keyword evidence="2" id="KW-0804">Transcription</keyword>
<dbReference type="PANTHER" id="PTHR13068">
    <property type="entry name" value="CGI-12 PROTEIN-RELATED"/>
    <property type="match status" value="1"/>
</dbReference>
<keyword evidence="2" id="KW-0806">Transcription termination</keyword>
<evidence type="ECO:0000256" key="2">
    <source>
        <dbReference type="ARBA" id="ARBA00022472"/>
    </source>
</evidence>
<dbReference type="GO" id="GO:0003676">
    <property type="term" value="F:nucleic acid binding"/>
    <property type="evidence" value="ECO:0007669"/>
    <property type="project" value="InterPro"/>
</dbReference>
<keyword evidence="2" id="KW-0805">Transcription regulation</keyword>
<comment type="similarity">
    <text evidence="1">Belongs to the mTERF family.</text>
</comment>
<gene>
    <name evidence="5 6" type="primary">LOC109725532</name>
</gene>
<evidence type="ECO:0000256" key="3">
    <source>
        <dbReference type="ARBA" id="ARBA00022946"/>
    </source>
</evidence>
<dbReference type="GeneID" id="109725532"/>
<dbReference type="RefSeq" id="XP_020110340.1">
    <property type="nucleotide sequence ID" value="XM_020254751.1"/>
</dbReference>
<evidence type="ECO:0000256" key="1">
    <source>
        <dbReference type="ARBA" id="ARBA00007692"/>
    </source>
</evidence>
<keyword evidence="4" id="KW-1185">Reference proteome</keyword>
<dbReference type="Proteomes" id="UP000515123">
    <property type="component" value="Linkage group 20"/>
</dbReference>
<proteinExistence type="inferred from homology"/>
<dbReference type="AlphaFoldDB" id="A0A6P5GXE8"/>
<dbReference type="Pfam" id="PF02536">
    <property type="entry name" value="mTERF"/>
    <property type="match status" value="1"/>
</dbReference>
<dbReference type="InterPro" id="IPR038538">
    <property type="entry name" value="MTERF_sf"/>
</dbReference>
<evidence type="ECO:0000313" key="6">
    <source>
        <dbReference type="RefSeq" id="XP_020110342.1"/>
    </source>
</evidence>
<protein>
    <submittedName>
        <fullName evidence="5 6">Uncharacterized protein LOC109725532 isoform X1</fullName>
    </submittedName>
</protein>
<dbReference type="PANTHER" id="PTHR13068:SF173">
    <property type="entry name" value="EMB|CAB62602.1"/>
    <property type="match status" value="1"/>
</dbReference>
<reference evidence="4" key="1">
    <citation type="journal article" date="2015" name="Nat. Genet.">
        <title>The pineapple genome and the evolution of CAM photosynthesis.</title>
        <authorList>
            <person name="Ming R."/>
            <person name="VanBuren R."/>
            <person name="Wai C.M."/>
            <person name="Tang H."/>
            <person name="Schatz M.C."/>
            <person name="Bowers J.E."/>
            <person name="Lyons E."/>
            <person name="Wang M.L."/>
            <person name="Chen J."/>
            <person name="Biggers E."/>
            <person name="Zhang J."/>
            <person name="Huang L."/>
            <person name="Zhang L."/>
            <person name="Miao W."/>
            <person name="Zhang J."/>
            <person name="Ye Z."/>
            <person name="Miao C."/>
            <person name="Lin Z."/>
            <person name="Wang H."/>
            <person name="Zhou H."/>
            <person name="Yim W.C."/>
            <person name="Priest H.D."/>
            <person name="Zheng C."/>
            <person name="Woodhouse M."/>
            <person name="Edger P.P."/>
            <person name="Guyot R."/>
            <person name="Guo H.B."/>
            <person name="Guo H."/>
            <person name="Zheng G."/>
            <person name="Singh R."/>
            <person name="Sharma A."/>
            <person name="Min X."/>
            <person name="Zheng Y."/>
            <person name="Lee H."/>
            <person name="Gurtowski J."/>
            <person name="Sedlazeck F.J."/>
            <person name="Harkess A."/>
            <person name="McKain M.R."/>
            <person name="Liao Z."/>
            <person name="Fang J."/>
            <person name="Liu J."/>
            <person name="Zhang X."/>
            <person name="Zhang Q."/>
            <person name="Hu W."/>
            <person name="Qin Y."/>
            <person name="Wang K."/>
            <person name="Chen L.Y."/>
            <person name="Shirley N."/>
            <person name="Lin Y.R."/>
            <person name="Liu L.Y."/>
            <person name="Hernandez A.G."/>
            <person name="Wright C.L."/>
            <person name="Bulone V."/>
            <person name="Tuskan G.A."/>
            <person name="Heath K."/>
            <person name="Zee F."/>
            <person name="Moore P.H."/>
            <person name="Sunkar R."/>
            <person name="Leebens-Mack J.H."/>
            <person name="Mockler T."/>
            <person name="Bennetzen J.L."/>
            <person name="Freeling M."/>
            <person name="Sankoff D."/>
            <person name="Paterson A.H."/>
            <person name="Zhu X."/>
            <person name="Yang X."/>
            <person name="Smith J.A."/>
            <person name="Cushman J.C."/>
            <person name="Paull R.E."/>
            <person name="Yu Q."/>
        </authorList>
    </citation>
    <scope>NUCLEOTIDE SEQUENCE [LARGE SCALE GENOMIC DNA]</scope>
    <source>
        <strain evidence="4">cv. F153</strain>
    </source>
</reference>
<accession>A0A6P5GXE8</accession>
<reference evidence="5 6" key="2">
    <citation type="submission" date="2025-04" db="UniProtKB">
        <authorList>
            <consortium name="RefSeq"/>
        </authorList>
    </citation>
    <scope>IDENTIFICATION</scope>
    <source>
        <tissue evidence="5 6">Leaf</tissue>
    </source>
</reference>
<dbReference type="OrthoDB" id="656390at2759"/>
<name>A0A6P5GXE8_ANACO</name>
<dbReference type="RefSeq" id="XP_020110342.1">
    <property type="nucleotide sequence ID" value="XM_020254753.1"/>
</dbReference>